<feature type="coiled-coil region" evidence="1">
    <location>
        <begin position="52"/>
        <end position="86"/>
    </location>
</feature>
<organism evidence="3 4">
    <name type="scientific">Paramesorhizobium deserti</name>
    <dbReference type="NCBI Taxonomy" id="1494590"/>
    <lineage>
        <taxon>Bacteria</taxon>
        <taxon>Pseudomonadati</taxon>
        <taxon>Pseudomonadota</taxon>
        <taxon>Alphaproteobacteria</taxon>
        <taxon>Hyphomicrobiales</taxon>
        <taxon>Phyllobacteriaceae</taxon>
        <taxon>Paramesorhizobium</taxon>
    </lineage>
</organism>
<dbReference type="Proteomes" id="UP000070107">
    <property type="component" value="Unassembled WGS sequence"/>
</dbReference>
<feature type="chain" id="PRO_5007465468" evidence="2">
    <location>
        <begin position="22"/>
        <end position="124"/>
    </location>
</feature>
<gene>
    <name evidence="3" type="ORF">ATN84_00975</name>
</gene>
<proteinExistence type="predicted"/>
<keyword evidence="4" id="KW-1185">Reference proteome</keyword>
<sequence length="124" mass="12992">MLSRFIAISLLATVSVTVAYAGSIETPAAPEHIRSIDYVGYDGIDAAGNPICNACEAEKAAKAAKMAALEARRKRARDYMARMQGQEPASAVGGAPADVVKVDTMPVGALPDEALEKMELRAGQ</sequence>
<reference evidence="3 4" key="1">
    <citation type="submission" date="2015-11" db="EMBL/GenBank/DDBJ databases">
        <title>Draft genome sequence of Paramesorhizobium deserti A-3-E, a strain highly resistant to diverse beta-lactam antibiotics.</title>
        <authorList>
            <person name="Lv R."/>
            <person name="Yang X."/>
            <person name="Fang N."/>
            <person name="Guo J."/>
            <person name="Luo X."/>
            <person name="Peng F."/>
            <person name="Yang R."/>
            <person name="Cui Y."/>
            <person name="Fang C."/>
            <person name="Song Y."/>
        </authorList>
    </citation>
    <scope>NUCLEOTIDE SEQUENCE [LARGE SCALE GENOMIC DNA]</scope>
    <source>
        <strain evidence="3 4">A-3-E</strain>
    </source>
</reference>
<evidence type="ECO:0000313" key="4">
    <source>
        <dbReference type="Proteomes" id="UP000070107"/>
    </source>
</evidence>
<keyword evidence="1" id="KW-0175">Coiled coil</keyword>
<dbReference type="RefSeq" id="WP_068879677.1">
    <property type="nucleotide sequence ID" value="NZ_LNTU01000001.1"/>
</dbReference>
<protein>
    <submittedName>
        <fullName evidence="3">Uncharacterized protein</fullName>
    </submittedName>
</protein>
<evidence type="ECO:0000256" key="2">
    <source>
        <dbReference type="SAM" id="SignalP"/>
    </source>
</evidence>
<dbReference type="OrthoDB" id="8117345at2"/>
<evidence type="ECO:0000313" key="3">
    <source>
        <dbReference type="EMBL" id="KXF78407.1"/>
    </source>
</evidence>
<keyword evidence="2" id="KW-0732">Signal</keyword>
<evidence type="ECO:0000256" key="1">
    <source>
        <dbReference type="SAM" id="Coils"/>
    </source>
</evidence>
<dbReference type="AlphaFoldDB" id="A0A135HYY7"/>
<accession>A0A135HYY7</accession>
<feature type="signal peptide" evidence="2">
    <location>
        <begin position="1"/>
        <end position="21"/>
    </location>
</feature>
<dbReference type="EMBL" id="LNTU01000001">
    <property type="protein sequence ID" value="KXF78407.1"/>
    <property type="molecule type" value="Genomic_DNA"/>
</dbReference>
<comment type="caution">
    <text evidence="3">The sequence shown here is derived from an EMBL/GenBank/DDBJ whole genome shotgun (WGS) entry which is preliminary data.</text>
</comment>
<name>A0A135HYY7_9HYPH</name>